<name>A0A090Q916_9FLAO</name>
<dbReference type="AlphaFoldDB" id="A0A090Q916"/>
<protein>
    <submittedName>
        <fullName evidence="2">Putative integral membrane protein</fullName>
    </submittedName>
</protein>
<dbReference type="EMBL" id="BBML01000010">
    <property type="protein sequence ID" value="GAK98263.1"/>
    <property type="molecule type" value="Genomic_DNA"/>
</dbReference>
<accession>A0A090Q916</accession>
<feature type="transmembrane region" description="Helical" evidence="1">
    <location>
        <begin position="150"/>
        <end position="168"/>
    </location>
</feature>
<organism evidence="2 3">
    <name type="scientific">Nonlabens tegetincola</name>
    <dbReference type="NCBI Taxonomy" id="323273"/>
    <lineage>
        <taxon>Bacteria</taxon>
        <taxon>Pseudomonadati</taxon>
        <taxon>Bacteroidota</taxon>
        <taxon>Flavobacteriia</taxon>
        <taxon>Flavobacteriales</taxon>
        <taxon>Flavobacteriaceae</taxon>
        <taxon>Nonlabens</taxon>
    </lineage>
</organism>
<feature type="transmembrane region" description="Helical" evidence="1">
    <location>
        <begin position="180"/>
        <end position="201"/>
    </location>
</feature>
<comment type="caution">
    <text evidence="2">The sequence shown here is derived from an EMBL/GenBank/DDBJ whole genome shotgun (WGS) entry which is preliminary data.</text>
</comment>
<proteinExistence type="predicted"/>
<evidence type="ECO:0000256" key="1">
    <source>
        <dbReference type="SAM" id="Phobius"/>
    </source>
</evidence>
<keyword evidence="1" id="KW-0812">Transmembrane</keyword>
<keyword evidence="1" id="KW-1133">Transmembrane helix</keyword>
<dbReference type="PANTHER" id="PTHR20992:SF9">
    <property type="entry name" value="AT15442P-RELATED"/>
    <property type="match status" value="1"/>
</dbReference>
<sequence>MEQNNPTQPGDKLEENQQKISGIWDNVKAFLNELLDIREDSDRSETVESVRKDISFQGHNAWILIFSIMVASIGLNVGSTAVVIGAMLISPLMGPIVGMGLGTAINDEKMLRRSLINLIVMMVLSLITATIYFKISPFVEFNDELKNRTFPTFLDVLIAIFGGLALIVAKSKKGTMSNAIAGVAIATALMPPLCTAGYGIAMWDISIFGGAIYLFSINAVFIALSTFVVCKLLNFPMVKYANQAKRKRISRIATAVGIIVLLPSVFFFYQLYQDQLNKQARLEFVESLNYKGSIFTPIWNEEKKELIMSVVGKEVPEEKIKEWEDQFYQMEDLEECTVTFVQGSRTIIDSQNEDLAKIQEERIEDFKLIRDKDSRIEALENQLRLVSNKFKDKDILLDELGYLYPQIGSMGLAMNHTRDYATKKMDSTEVITISFKDSLLDEENKKVIKENIYNWLKYRLKSERVQVNEVKYQAMDSLSQ</sequence>
<feature type="transmembrane region" description="Helical" evidence="1">
    <location>
        <begin position="61"/>
        <end position="77"/>
    </location>
</feature>
<dbReference type="STRING" id="319236.BST91_06890"/>
<feature type="transmembrane region" description="Helical" evidence="1">
    <location>
        <begin position="83"/>
        <end position="103"/>
    </location>
</feature>
<feature type="transmembrane region" description="Helical" evidence="1">
    <location>
        <begin position="207"/>
        <end position="230"/>
    </location>
</feature>
<feature type="transmembrane region" description="Helical" evidence="1">
    <location>
        <begin position="251"/>
        <end position="272"/>
    </location>
</feature>
<gene>
    <name evidence="2" type="ORF">JCM19294_897</name>
</gene>
<keyword evidence="1" id="KW-0472">Membrane</keyword>
<dbReference type="Proteomes" id="UP000029221">
    <property type="component" value="Unassembled WGS sequence"/>
</dbReference>
<feature type="transmembrane region" description="Helical" evidence="1">
    <location>
        <begin position="115"/>
        <end position="135"/>
    </location>
</feature>
<dbReference type="RefSeq" id="WP_042280354.1">
    <property type="nucleotide sequence ID" value="NZ_BBML01000010.1"/>
</dbReference>
<dbReference type="eggNOG" id="COG1808">
    <property type="taxonomic scope" value="Bacteria"/>
</dbReference>
<dbReference type="PANTHER" id="PTHR20992">
    <property type="entry name" value="AT15442P-RELATED"/>
    <property type="match status" value="1"/>
</dbReference>
<dbReference type="InterPro" id="IPR005240">
    <property type="entry name" value="DUF389"/>
</dbReference>
<evidence type="ECO:0000313" key="2">
    <source>
        <dbReference type="EMBL" id="GAK98263.1"/>
    </source>
</evidence>
<evidence type="ECO:0000313" key="3">
    <source>
        <dbReference type="Proteomes" id="UP000029221"/>
    </source>
</evidence>
<reference evidence="2" key="1">
    <citation type="journal article" date="2014" name="Genome Announc.">
        <title>Draft Genome Sequences of Marine Flavobacterium Nonlabens Strains NR17, NR24, NR27, NR32, NR33, and Ara13.</title>
        <authorList>
            <person name="Nakanishi M."/>
            <person name="Meirelles P."/>
            <person name="Suzuki R."/>
            <person name="Takatani N."/>
            <person name="Mino S."/>
            <person name="Suda W."/>
            <person name="Oshima K."/>
            <person name="Hattori M."/>
            <person name="Ohkuma M."/>
            <person name="Hosokawa M."/>
            <person name="Miyashita K."/>
            <person name="Thompson F.L."/>
            <person name="Niwa A."/>
            <person name="Sawabe T."/>
            <person name="Sawabe T."/>
        </authorList>
    </citation>
    <scope>NUCLEOTIDE SEQUENCE [LARGE SCALE GENOMIC DNA]</scope>
    <source>
        <strain evidence="2">JCM 19294</strain>
    </source>
</reference>
<keyword evidence="3" id="KW-1185">Reference proteome</keyword>
<dbReference type="Pfam" id="PF04087">
    <property type="entry name" value="DUF389"/>
    <property type="match status" value="1"/>
</dbReference>